<feature type="compositionally biased region" description="Polar residues" evidence="1">
    <location>
        <begin position="796"/>
        <end position="805"/>
    </location>
</feature>
<feature type="compositionally biased region" description="Low complexity" evidence="1">
    <location>
        <begin position="283"/>
        <end position="298"/>
    </location>
</feature>
<dbReference type="PANTHER" id="PTHR28208">
    <property type="entry name" value="PHOSPHATIDATE PHOSPHATASE APP1"/>
    <property type="match status" value="1"/>
</dbReference>
<dbReference type="InterPro" id="IPR019236">
    <property type="entry name" value="APP1_cat"/>
</dbReference>
<protein>
    <submittedName>
        <fullName evidence="3">Actin cytoskeleton organization protein App1</fullName>
    </submittedName>
</protein>
<feature type="region of interest" description="Disordered" evidence="1">
    <location>
        <begin position="1"/>
        <end position="103"/>
    </location>
</feature>
<dbReference type="SUPFAM" id="SSF56784">
    <property type="entry name" value="HAD-like"/>
    <property type="match status" value="1"/>
</dbReference>
<evidence type="ECO:0000259" key="2">
    <source>
        <dbReference type="Pfam" id="PF09949"/>
    </source>
</evidence>
<evidence type="ECO:0000256" key="1">
    <source>
        <dbReference type="SAM" id="MobiDB-lite"/>
    </source>
</evidence>
<dbReference type="InterPro" id="IPR017210">
    <property type="entry name" value="APP1"/>
</dbReference>
<dbReference type="GO" id="GO:0008195">
    <property type="term" value="F:phosphatidate phosphatase activity"/>
    <property type="evidence" value="ECO:0007669"/>
    <property type="project" value="InterPro"/>
</dbReference>
<dbReference type="EMBL" id="AZGZ01000004">
    <property type="protein sequence ID" value="KZZ95744.1"/>
    <property type="molecule type" value="Genomic_DNA"/>
</dbReference>
<proteinExistence type="predicted"/>
<accession>A0A168BU10</accession>
<dbReference type="OrthoDB" id="541883at2759"/>
<feature type="compositionally biased region" description="Pro residues" evidence="1">
    <location>
        <begin position="634"/>
        <end position="643"/>
    </location>
</feature>
<feature type="compositionally biased region" description="Acidic residues" evidence="1">
    <location>
        <begin position="616"/>
        <end position="627"/>
    </location>
</feature>
<evidence type="ECO:0000313" key="3">
    <source>
        <dbReference type="EMBL" id="KZZ95744.1"/>
    </source>
</evidence>
<sequence>MSRQLGGYGYPSDEPAATARANGGGPRGGPCGGPRGGGGRGSSGDGPDYRDGRTKRPQVYEYTYTSEEHYTSYSGAVPPPSTTIDPSLQPTPPSSSGPGVRRKKMFGYLKAANELRQNYSAQLMQKLNGETANDASSSKDSPSNFTDPYFAAQGDEQMVLFPTYAKRHIKRKPRDSPSLQRYVDQASDEYDQQAQRELARWRAEWERYDNDKAVVDVDVRGWLFAPQRGQLNRKSRIMVGLAKRLSGIPSQPVRSAWDEGEVLFNADGSPHDVTIQDNDAGRRSSSASSGGRAAGQQRPRPSKSGECLYSTQDEIDKANAELMERLNPLLTIPLVEVPITIFFYNSSQSQSRTVITNDGGHFYIRVSLDFIPTQVRVLALEDLSQTETVNLLEEDGVSLISDIDDTIKHTAITMGAKEIFRNTFVRKPETLTIDGVNEWYQDLARRGVKMHYVSNSPWQLYPQIELYFVLAGLPSGSFHLKRYAGLQEFFEPTVEKKRGALEMILRDFPARKFILVGDSGESDLEAYTELVLAHPGRILGIFIRDITTPLRQPQQSWARTRERSDSDLLPQRNRIYPVGYSDTDLTRDRPPIPPRTVRSQQQQPPSASPEPRIEEDLIDLSIDDDESPSQKAPPSIPPKTKPPIPKRKPLPPSLPAKPQSLRGAPSVPDLRKTSMPASMSTSDLRAGTQKTGIDSTTPGPSRNQYNTLEVPFPPPPRKSSSSNGSPRSDVQSPPPPLPPPRRRATDTASPEGEYRPQLPVRPPRHPATTLPPPPQRQWNSPQSQGQYQGGAGSGMPMQSTGQIPTKQEEAWQRRWDRAQDILRKQNVMLVSWRVGKDVHEMCIKLVEREMRDAARRGGRETK</sequence>
<feature type="region of interest" description="Disordered" evidence="1">
    <location>
        <begin position="267"/>
        <end position="307"/>
    </location>
</feature>
<dbReference type="InterPro" id="IPR036412">
    <property type="entry name" value="HAD-like_sf"/>
</dbReference>
<dbReference type="VEuPathDB" id="FungiDB:AAP_01420"/>
<comment type="caution">
    <text evidence="3">The sequence shown here is derived from an EMBL/GenBank/DDBJ whole genome shotgun (WGS) entry which is preliminary data.</text>
</comment>
<feature type="region of interest" description="Disordered" evidence="1">
    <location>
        <begin position="552"/>
        <end position="811"/>
    </location>
</feature>
<dbReference type="AlphaFoldDB" id="A0A168BU10"/>
<keyword evidence="4" id="KW-1185">Reference proteome</keyword>
<gene>
    <name evidence="3" type="ORF">AAP_01420</name>
</gene>
<feature type="compositionally biased region" description="Low complexity" evidence="1">
    <location>
        <begin position="718"/>
        <end position="731"/>
    </location>
</feature>
<dbReference type="InterPro" id="IPR052935">
    <property type="entry name" value="Mg2+_PAP"/>
</dbReference>
<dbReference type="PANTHER" id="PTHR28208:SF3">
    <property type="entry name" value="PHOSPHATIDATE PHOSPHATASE APP1"/>
    <property type="match status" value="1"/>
</dbReference>
<feature type="compositionally biased region" description="Gly residues" evidence="1">
    <location>
        <begin position="22"/>
        <end position="44"/>
    </location>
</feature>
<name>A0A168BU10_9EURO</name>
<dbReference type="GO" id="GO:0030479">
    <property type="term" value="C:actin cortical patch"/>
    <property type="evidence" value="ECO:0007669"/>
    <property type="project" value="TreeGrafter"/>
</dbReference>
<feature type="compositionally biased region" description="Polar residues" evidence="1">
    <location>
        <begin position="675"/>
        <end position="707"/>
    </location>
</feature>
<dbReference type="PIRSF" id="PIRSF037464">
    <property type="entry name" value="UCP037464_APP1"/>
    <property type="match status" value="1"/>
</dbReference>
<organism evidence="3 4">
    <name type="scientific">Ascosphaera apis ARSEF 7405</name>
    <dbReference type="NCBI Taxonomy" id="392613"/>
    <lineage>
        <taxon>Eukaryota</taxon>
        <taxon>Fungi</taxon>
        <taxon>Dikarya</taxon>
        <taxon>Ascomycota</taxon>
        <taxon>Pezizomycotina</taxon>
        <taxon>Eurotiomycetes</taxon>
        <taxon>Eurotiomycetidae</taxon>
        <taxon>Onygenales</taxon>
        <taxon>Ascosphaeraceae</taxon>
        <taxon>Ascosphaera</taxon>
    </lineage>
</organism>
<dbReference type="Proteomes" id="UP000242877">
    <property type="component" value="Unassembled WGS sequence"/>
</dbReference>
<feature type="domain" description="Phosphatidate phosphatase APP1 catalytic" evidence="2">
    <location>
        <begin position="397"/>
        <end position="545"/>
    </location>
</feature>
<reference evidence="3 4" key="1">
    <citation type="journal article" date="2016" name="Genome Biol. Evol.">
        <title>Divergent and convergent evolution of fungal pathogenicity.</title>
        <authorList>
            <person name="Shang Y."/>
            <person name="Xiao G."/>
            <person name="Zheng P."/>
            <person name="Cen K."/>
            <person name="Zhan S."/>
            <person name="Wang C."/>
        </authorList>
    </citation>
    <scope>NUCLEOTIDE SEQUENCE [LARGE SCALE GENOMIC DNA]</scope>
    <source>
        <strain evidence="3 4">ARSEF 7405</strain>
    </source>
</reference>
<evidence type="ECO:0000313" key="4">
    <source>
        <dbReference type="Proteomes" id="UP000242877"/>
    </source>
</evidence>
<dbReference type="Pfam" id="PF09949">
    <property type="entry name" value="APP1_cat"/>
    <property type="match status" value="1"/>
</dbReference>